<comment type="caution">
    <text evidence="1">The sequence shown here is derived from an EMBL/GenBank/DDBJ whole genome shotgun (WGS) entry which is preliminary data.</text>
</comment>
<dbReference type="PANTHER" id="PTHR33064">
    <property type="entry name" value="POL PROTEIN"/>
    <property type="match status" value="1"/>
</dbReference>
<gene>
    <name evidence="1" type="ORF">PF008_g236</name>
</gene>
<evidence type="ECO:0008006" key="3">
    <source>
        <dbReference type="Google" id="ProtNLM"/>
    </source>
</evidence>
<proteinExistence type="predicted"/>
<dbReference type="Proteomes" id="UP000486351">
    <property type="component" value="Unassembled WGS sequence"/>
</dbReference>
<dbReference type="InterPro" id="IPR051320">
    <property type="entry name" value="Viral_Replic_Matur_Polypro"/>
</dbReference>
<evidence type="ECO:0000313" key="2">
    <source>
        <dbReference type="Proteomes" id="UP000486351"/>
    </source>
</evidence>
<dbReference type="EMBL" id="QXFY01000005">
    <property type="protein sequence ID" value="KAE9362256.1"/>
    <property type="molecule type" value="Genomic_DNA"/>
</dbReference>
<dbReference type="AlphaFoldDB" id="A0A6G0SNU4"/>
<dbReference type="InterPro" id="IPR043128">
    <property type="entry name" value="Rev_trsase/Diguanyl_cyclase"/>
</dbReference>
<sequence>MAPEVLADLIRTLEQKFKVATEMGLVLKPRARLKAILSTRQDVFRLQFDDDPPVRVAPLQVRLKQGVTPTKSLPRRYSPDDRDFPKRHVDALVFRNPCSRWASARRIVRKKTQDHDPLAEAGVTVDTRAVNERTVVMPWPLPVLEAVIGELEGAHVFFLLDWFGGYWQLPLHPDSQAYFAVCSRRQESPWEPLTQPPTVKVW</sequence>
<protein>
    <recommendedName>
        <fullName evidence="3">Reverse transcriptase domain-containing protein</fullName>
    </recommendedName>
</protein>
<accession>A0A6G0SNU4</accession>
<dbReference type="SUPFAM" id="SSF56672">
    <property type="entry name" value="DNA/RNA polymerases"/>
    <property type="match status" value="1"/>
</dbReference>
<name>A0A6G0SNU4_9STRA</name>
<reference evidence="1 2" key="1">
    <citation type="submission" date="2018-09" db="EMBL/GenBank/DDBJ databases">
        <title>Genomic investigation of the strawberry pathogen Phytophthora fragariae indicates pathogenicity is determined by transcriptional variation in three key races.</title>
        <authorList>
            <person name="Adams T.M."/>
            <person name="Armitage A.D."/>
            <person name="Sobczyk M.K."/>
            <person name="Bates H.J."/>
            <person name="Dunwell J.M."/>
            <person name="Nellist C.F."/>
            <person name="Harrison R.J."/>
        </authorList>
    </citation>
    <scope>NUCLEOTIDE SEQUENCE [LARGE SCALE GENOMIC DNA]</scope>
    <source>
        <strain evidence="1 2">NOV-77</strain>
    </source>
</reference>
<organism evidence="1 2">
    <name type="scientific">Phytophthora fragariae</name>
    <dbReference type="NCBI Taxonomy" id="53985"/>
    <lineage>
        <taxon>Eukaryota</taxon>
        <taxon>Sar</taxon>
        <taxon>Stramenopiles</taxon>
        <taxon>Oomycota</taxon>
        <taxon>Peronosporomycetes</taxon>
        <taxon>Peronosporales</taxon>
        <taxon>Peronosporaceae</taxon>
        <taxon>Phytophthora</taxon>
    </lineage>
</organism>
<dbReference type="InterPro" id="IPR043502">
    <property type="entry name" value="DNA/RNA_pol_sf"/>
</dbReference>
<dbReference type="Gene3D" id="3.30.70.270">
    <property type="match status" value="1"/>
</dbReference>
<dbReference type="Gene3D" id="3.10.10.10">
    <property type="entry name" value="HIV Type 1 Reverse Transcriptase, subunit A, domain 1"/>
    <property type="match status" value="1"/>
</dbReference>
<evidence type="ECO:0000313" key="1">
    <source>
        <dbReference type="EMBL" id="KAE9362256.1"/>
    </source>
</evidence>
<dbReference type="PANTHER" id="PTHR33064:SF37">
    <property type="entry name" value="RIBONUCLEASE H"/>
    <property type="match status" value="1"/>
</dbReference>